<comment type="similarity">
    <text evidence="2 14">Belongs to the class-I aminoacyl-tRNA synthetase family.</text>
</comment>
<gene>
    <name evidence="18" type="ORF">B0T21DRAFT_334546</name>
</gene>
<evidence type="ECO:0000256" key="7">
    <source>
        <dbReference type="ARBA" id="ARBA00022741"/>
    </source>
</evidence>
<evidence type="ECO:0000256" key="2">
    <source>
        <dbReference type="ARBA" id="ARBA00005594"/>
    </source>
</evidence>
<keyword evidence="5" id="KW-0820">tRNA-binding</keyword>
<dbReference type="FunFam" id="2.20.28.20:FF:000001">
    <property type="entry name" value="Methionine--tRNA ligase"/>
    <property type="match status" value="1"/>
</dbReference>
<dbReference type="Pfam" id="PF09334">
    <property type="entry name" value="tRNA-synt_1g"/>
    <property type="match status" value="1"/>
</dbReference>
<dbReference type="InterPro" id="IPR014729">
    <property type="entry name" value="Rossmann-like_a/b/a_fold"/>
</dbReference>
<evidence type="ECO:0000256" key="8">
    <source>
        <dbReference type="ARBA" id="ARBA00022840"/>
    </source>
</evidence>
<dbReference type="Proteomes" id="UP001172159">
    <property type="component" value="Unassembled WGS sequence"/>
</dbReference>
<dbReference type="GO" id="GO:0004825">
    <property type="term" value="F:methionine-tRNA ligase activity"/>
    <property type="evidence" value="ECO:0007669"/>
    <property type="project" value="UniProtKB-EC"/>
</dbReference>
<feature type="region of interest" description="Disordered" evidence="15">
    <location>
        <begin position="588"/>
        <end position="662"/>
    </location>
</feature>
<dbReference type="Gene3D" id="2.20.28.20">
    <property type="entry name" value="Methionyl-tRNA synthetase, Zn-domain"/>
    <property type="match status" value="1"/>
</dbReference>
<evidence type="ECO:0000256" key="5">
    <source>
        <dbReference type="ARBA" id="ARBA00022555"/>
    </source>
</evidence>
<organism evidence="18 19">
    <name type="scientific">Apiosordaria backusii</name>
    <dbReference type="NCBI Taxonomy" id="314023"/>
    <lineage>
        <taxon>Eukaryota</taxon>
        <taxon>Fungi</taxon>
        <taxon>Dikarya</taxon>
        <taxon>Ascomycota</taxon>
        <taxon>Pezizomycotina</taxon>
        <taxon>Sordariomycetes</taxon>
        <taxon>Sordariomycetidae</taxon>
        <taxon>Sordariales</taxon>
        <taxon>Lasiosphaeriaceae</taxon>
        <taxon>Apiosordaria</taxon>
    </lineage>
</organism>
<evidence type="ECO:0000256" key="1">
    <source>
        <dbReference type="ARBA" id="ARBA00004496"/>
    </source>
</evidence>
<feature type="compositionally biased region" description="Basic residues" evidence="15">
    <location>
        <begin position="589"/>
        <end position="601"/>
    </location>
</feature>
<dbReference type="FunFam" id="1.10.730.10:FF:000031">
    <property type="entry name" value="Putative Methionyl-tRNA synthetase"/>
    <property type="match status" value="1"/>
</dbReference>
<evidence type="ECO:0000256" key="4">
    <source>
        <dbReference type="ARBA" id="ARBA00022490"/>
    </source>
</evidence>
<name>A0AA40BDS0_9PEZI</name>
<dbReference type="InterPro" id="IPR014758">
    <property type="entry name" value="Met-tRNA_synth"/>
</dbReference>
<dbReference type="Gene3D" id="1.10.730.10">
    <property type="entry name" value="Isoleucyl-tRNA Synthetase, Domain 1"/>
    <property type="match status" value="1"/>
</dbReference>
<evidence type="ECO:0000313" key="18">
    <source>
        <dbReference type="EMBL" id="KAK0732404.1"/>
    </source>
</evidence>
<dbReference type="GO" id="GO:0017101">
    <property type="term" value="C:aminoacyl-tRNA synthetase multienzyme complex"/>
    <property type="evidence" value="ECO:0007669"/>
    <property type="project" value="TreeGrafter"/>
</dbReference>
<feature type="domain" description="Methionyl-tRNA synthetase anticodon-binding" evidence="17">
    <location>
        <begin position="439"/>
        <end position="576"/>
    </location>
</feature>
<keyword evidence="9" id="KW-0694">RNA-binding</keyword>
<dbReference type="EC" id="6.1.1.10" evidence="3"/>
<dbReference type="AlphaFoldDB" id="A0AA40BDS0"/>
<dbReference type="SUPFAM" id="SSF47323">
    <property type="entry name" value="Anticodon-binding domain of a subclass of class I aminoacyl-tRNA synthetases"/>
    <property type="match status" value="1"/>
</dbReference>
<evidence type="ECO:0000256" key="3">
    <source>
        <dbReference type="ARBA" id="ARBA00012838"/>
    </source>
</evidence>
<dbReference type="GO" id="GO:0000049">
    <property type="term" value="F:tRNA binding"/>
    <property type="evidence" value="ECO:0007669"/>
    <property type="project" value="UniProtKB-KW"/>
</dbReference>
<dbReference type="PANTHER" id="PTHR45765:SF1">
    <property type="entry name" value="METHIONINE--TRNA LIGASE, CYTOPLASMIC"/>
    <property type="match status" value="1"/>
</dbReference>
<dbReference type="SUPFAM" id="SSF57770">
    <property type="entry name" value="Methionyl-tRNA synthetase (MetRS), Zn-domain"/>
    <property type="match status" value="1"/>
</dbReference>
<dbReference type="InterPro" id="IPR041872">
    <property type="entry name" value="Anticodon_Met"/>
</dbReference>
<comment type="subcellular location">
    <subcellularLocation>
        <location evidence="1">Cytoplasm</location>
    </subcellularLocation>
</comment>
<evidence type="ECO:0000256" key="11">
    <source>
        <dbReference type="ARBA" id="ARBA00023146"/>
    </source>
</evidence>
<evidence type="ECO:0000313" key="19">
    <source>
        <dbReference type="Proteomes" id="UP001172159"/>
    </source>
</evidence>
<accession>A0AA40BDS0</accession>
<evidence type="ECO:0000259" key="17">
    <source>
        <dbReference type="Pfam" id="PF19303"/>
    </source>
</evidence>
<protein>
    <recommendedName>
        <fullName evidence="3">methionine--tRNA ligase</fullName>
        <ecNumber evidence="3">6.1.1.10</ecNumber>
    </recommendedName>
    <alternativeName>
        <fullName evidence="12">Methionyl-tRNA synthetase</fullName>
    </alternativeName>
</protein>
<dbReference type="EMBL" id="JAUKTV010000008">
    <property type="protein sequence ID" value="KAK0732404.1"/>
    <property type="molecule type" value="Genomic_DNA"/>
</dbReference>
<keyword evidence="8 14" id="KW-0067">ATP-binding</keyword>
<dbReference type="GO" id="GO:0006431">
    <property type="term" value="P:methionyl-tRNA aminoacylation"/>
    <property type="evidence" value="ECO:0007669"/>
    <property type="project" value="InterPro"/>
</dbReference>
<dbReference type="GO" id="GO:0005829">
    <property type="term" value="C:cytosol"/>
    <property type="evidence" value="ECO:0007669"/>
    <property type="project" value="TreeGrafter"/>
</dbReference>
<proteinExistence type="inferred from homology"/>
<dbReference type="GO" id="GO:0005524">
    <property type="term" value="F:ATP binding"/>
    <property type="evidence" value="ECO:0007669"/>
    <property type="project" value="UniProtKB-KW"/>
</dbReference>
<evidence type="ECO:0000259" key="16">
    <source>
        <dbReference type="Pfam" id="PF09334"/>
    </source>
</evidence>
<reference evidence="18" key="1">
    <citation type="submission" date="2023-06" db="EMBL/GenBank/DDBJ databases">
        <title>Genome-scale phylogeny and comparative genomics of the fungal order Sordariales.</title>
        <authorList>
            <consortium name="Lawrence Berkeley National Laboratory"/>
            <person name="Hensen N."/>
            <person name="Bonometti L."/>
            <person name="Westerberg I."/>
            <person name="Brannstrom I.O."/>
            <person name="Guillou S."/>
            <person name="Cros-Aarteil S."/>
            <person name="Calhoun S."/>
            <person name="Haridas S."/>
            <person name="Kuo A."/>
            <person name="Mondo S."/>
            <person name="Pangilinan J."/>
            <person name="Riley R."/>
            <person name="Labutti K."/>
            <person name="Andreopoulos B."/>
            <person name="Lipzen A."/>
            <person name="Chen C."/>
            <person name="Yanf M."/>
            <person name="Daum C."/>
            <person name="Ng V."/>
            <person name="Clum A."/>
            <person name="Steindorff A."/>
            <person name="Ohm R."/>
            <person name="Martin F."/>
            <person name="Silar P."/>
            <person name="Natvig D."/>
            <person name="Lalanne C."/>
            <person name="Gautier V."/>
            <person name="Ament-Velasquez S.L."/>
            <person name="Kruys A."/>
            <person name="Hutchinson M.I."/>
            <person name="Powell A.J."/>
            <person name="Barry K."/>
            <person name="Miller A.N."/>
            <person name="Grigoriev I.V."/>
            <person name="Debuchy R."/>
            <person name="Gladieux P."/>
            <person name="Thoren M.H."/>
            <person name="Johannesson H."/>
        </authorList>
    </citation>
    <scope>NUCLEOTIDE SEQUENCE</scope>
    <source>
        <strain evidence="18">CBS 540.89</strain>
    </source>
</reference>
<evidence type="ECO:0000256" key="15">
    <source>
        <dbReference type="SAM" id="MobiDB-lite"/>
    </source>
</evidence>
<dbReference type="SUPFAM" id="SSF52374">
    <property type="entry name" value="Nucleotidylyl transferase"/>
    <property type="match status" value="1"/>
</dbReference>
<dbReference type="InterPro" id="IPR029038">
    <property type="entry name" value="MetRS_Zn"/>
</dbReference>
<dbReference type="InterPro" id="IPR023458">
    <property type="entry name" value="Met-tRNA_ligase_1"/>
</dbReference>
<keyword evidence="7 14" id="KW-0547">Nucleotide-binding</keyword>
<dbReference type="InterPro" id="IPR015413">
    <property type="entry name" value="Methionyl/Leucyl_tRNA_Synth"/>
</dbReference>
<keyword evidence="4" id="KW-0963">Cytoplasm</keyword>
<dbReference type="NCBIfam" id="TIGR00398">
    <property type="entry name" value="metG"/>
    <property type="match status" value="1"/>
</dbReference>
<evidence type="ECO:0000256" key="10">
    <source>
        <dbReference type="ARBA" id="ARBA00022917"/>
    </source>
</evidence>
<evidence type="ECO:0000256" key="14">
    <source>
        <dbReference type="RuleBase" id="RU363039"/>
    </source>
</evidence>
<comment type="catalytic activity">
    <reaction evidence="13">
        <text>tRNA(Met) + L-methionine + ATP = L-methionyl-tRNA(Met) + AMP + diphosphate</text>
        <dbReference type="Rhea" id="RHEA:13481"/>
        <dbReference type="Rhea" id="RHEA-COMP:9667"/>
        <dbReference type="Rhea" id="RHEA-COMP:9698"/>
        <dbReference type="ChEBI" id="CHEBI:30616"/>
        <dbReference type="ChEBI" id="CHEBI:33019"/>
        <dbReference type="ChEBI" id="CHEBI:57844"/>
        <dbReference type="ChEBI" id="CHEBI:78442"/>
        <dbReference type="ChEBI" id="CHEBI:78530"/>
        <dbReference type="ChEBI" id="CHEBI:456215"/>
        <dbReference type="EC" id="6.1.1.10"/>
    </reaction>
</comment>
<dbReference type="InterPro" id="IPR009080">
    <property type="entry name" value="tRNAsynth_Ia_anticodon-bd"/>
</dbReference>
<dbReference type="Gene3D" id="3.40.50.620">
    <property type="entry name" value="HUPs"/>
    <property type="match status" value="1"/>
</dbReference>
<keyword evidence="19" id="KW-1185">Reference proteome</keyword>
<evidence type="ECO:0000256" key="9">
    <source>
        <dbReference type="ARBA" id="ARBA00022884"/>
    </source>
</evidence>
<sequence length="662" mass="73605">MAAINPQKEASVLPEPGKRNILITSALPYVNNVPHLGNIIGSVLSADVFARYSRGRGFNTVYIGGTDEYGTTTEARALVEKCTPQELCDKYHAIHAQVYEWFNISFDIFGRTTTQLQTDITQDIFLKLQENGFLEERMTTQLYCDQHHSFLADRFVEGECPDCGYVDARGDQCDLCGKLLEPLELVRPRCKIDGSTPVTKDTKHIFLELDKLQPQVEAFFRESASKGAWSSNGISITAAWLKEGLQPRSITRDVKWGTPVPSSLEGYEDKVIYSWFDACIGYVSITANYTDQWEKWWRSPDDVQLYQFMGKDNVVYHTIIFPASKIGTRDAWTKLHHLSTTDYLTYEGGKFSKSRGVGVFGDSAKETEVPSDIWRFYLLYCRPETGDSEFTLDGFISANNNLLLKNLGNFVSRVLKFVNSRHYNSVVPNWAEYHEPSFDTFKQDINQLLAQYVQELDSVKLRAGLLTVLQISQRGNGFLQSSKLDNSLYENEPSKCAAVIGLALNLVHLLASLTAPYMPTTAASISTQLRVESLPISGQWTADTIRPGHEIGQSQHLFSRIKPEKAQEWREKYGSEEAKKLKEEEAALKAKKTSKKKKGGAKKAETSSGTQTAPVKDGAAEVSPAETANSAELASTDGALTGAATENPLDSAQSALGALELK</sequence>
<dbReference type="CDD" id="cd00814">
    <property type="entry name" value="MetRS_core"/>
    <property type="match status" value="1"/>
</dbReference>
<comment type="caution">
    <text evidence="18">The sequence shown here is derived from an EMBL/GenBank/DDBJ whole genome shotgun (WGS) entry which is preliminary data.</text>
</comment>
<keyword evidence="6 14" id="KW-0436">Ligase</keyword>
<dbReference type="PROSITE" id="PS00178">
    <property type="entry name" value="AA_TRNA_LIGASE_I"/>
    <property type="match status" value="1"/>
</dbReference>
<keyword evidence="10 14" id="KW-0648">Protein biosynthesis</keyword>
<evidence type="ECO:0000256" key="13">
    <source>
        <dbReference type="ARBA" id="ARBA00047364"/>
    </source>
</evidence>
<evidence type="ECO:0000256" key="12">
    <source>
        <dbReference type="ARBA" id="ARBA00030904"/>
    </source>
</evidence>
<evidence type="ECO:0000256" key="6">
    <source>
        <dbReference type="ARBA" id="ARBA00022598"/>
    </source>
</evidence>
<dbReference type="PANTHER" id="PTHR45765">
    <property type="entry name" value="METHIONINE--TRNA LIGASE"/>
    <property type="match status" value="1"/>
</dbReference>
<dbReference type="InterPro" id="IPR001412">
    <property type="entry name" value="aa-tRNA-synth_I_CS"/>
</dbReference>
<feature type="domain" description="Methionyl/Leucyl tRNA synthetase" evidence="16">
    <location>
        <begin position="21"/>
        <end position="415"/>
    </location>
</feature>
<keyword evidence="11 14" id="KW-0030">Aminoacyl-tRNA synthetase</keyword>
<dbReference type="PRINTS" id="PR01041">
    <property type="entry name" value="TRNASYNTHMET"/>
</dbReference>
<dbReference type="InterPro" id="IPR033911">
    <property type="entry name" value="MetRS_core"/>
</dbReference>
<dbReference type="Pfam" id="PF19303">
    <property type="entry name" value="Anticodon_3"/>
    <property type="match status" value="1"/>
</dbReference>